<feature type="repeat" description="WD" evidence="13">
    <location>
        <begin position="127"/>
        <end position="169"/>
    </location>
</feature>
<reference evidence="16" key="1">
    <citation type="submission" date="2016-04" db="EMBL/GenBank/DDBJ databases">
        <authorList>
            <person name="Nguyen H.D."/>
            <person name="Kesanakurti P."/>
            <person name="Cullis J."/>
            <person name="Levesque C.A."/>
            <person name="Hambleton S."/>
        </authorList>
    </citation>
    <scope>NUCLEOTIDE SEQUENCE</scope>
    <source>
        <strain evidence="16">DAOMC 238032</strain>
    </source>
</reference>
<feature type="compositionally biased region" description="Gly residues" evidence="14">
    <location>
        <begin position="1344"/>
        <end position="1381"/>
    </location>
</feature>
<comment type="function">
    <text evidence="12">Component of the coat protein complex II (COPII) which promotes the formation of transport vesicles from the endoplasmic reticulum (ER). The coat has two main functions, the physical deformation of the endoplasmic reticulum membrane into vesicles and the selection of cargo molecules.</text>
</comment>
<dbReference type="InterPro" id="IPR040251">
    <property type="entry name" value="SEC31-like"/>
</dbReference>
<feature type="repeat" description="WD" evidence="13">
    <location>
        <begin position="296"/>
        <end position="338"/>
    </location>
</feature>
<reference evidence="15" key="3">
    <citation type="submission" date="2020-10" db="EMBL/GenBank/DDBJ databases">
        <authorList>
            <person name="Sedaghatjoo S."/>
        </authorList>
    </citation>
    <scope>NUCLEOTIDE SEQUENCE</scope>
    <source>
        <strain evidence="15">AZH3</strain>
    </source>
</reference>
<dbReference type="GO" id="GO:0030127">
    <property type="term" value="C:COPII vesicle coat"/>
    <property type="evidence" value="ECO:0007669"/>
    <property type="project" value="TreeGrafter"/>
</dbReference>
<evidence type="ECO:0000256" key="12">
    <source>
        <dbReference type="ARBA" id="ARBA00025471"/>
    </source>
</evidence>
<evidence type="ECO:0000256" key="7">
    <source>
        <dbReference type="ARBA" id="ARBA00022574"/>
    </source>
</evidence>
<feature type="compositionally biased region" description="Low complexity" evidence="14">
    <location>
        <begin position="452"/>
        <end position="472"/>
    </location>
</feature>
<dbReference type="PROSITE" id="PS00678">
    <property type="entry name" value="WD_REPEATS_1"/>
    <property type="match status" value="1"/>
</dbReference>
<organism evidence="16 17">
    <name type="scientific">Tilletia caries</name>
    <name type="common">wheat bunt fungus</name>
    <dbReference type="NCBI Taxonomy" id="13290"/>
    <lineage>
        <taxon>Eukaryota</taxon>
        <taxon>Fungi</taxon>
        <taxon>Dikarya</taxon>
        <taxon>Basidiomycota</taxon>
        <taxon>Ustilaginomycotina</taxon>
        <taxon>Exobasidiomycetes</taxon>
        <taxon>Tilletiales</taxon>
        <taxon>Tilletiaceae</taxon>
        <taxon>Tilletia</taxon>
    </lineage>
</organism>
<feature type="region of interest" description="Disordered" evidence="14">
    <location>
        <begin position="451"/>
        <end position="472"/>
    </location>
</feature>
<dbReference type="GO" id="GO:0005198">
    <property type="term" value="F:structural molecule activity"/>
    <property type="evidence" value="ECO:0007669"/>
    <property type="project" value="TreeGrafter"/>
</dbReference>
<reference evidence="16" key="2">
    <citation type="journal article" date="2019" name="IMA Fungus">
        <title>Genome sequencing and comparison of five Tilletia species to identify candidate genes for the detection of regulated species infecting wheat.</title>
        <authorList>
            <person name="Nguyen H.D.T."/>
            <person name="Sultana T."/>
            <person name="Kesanakurti P."/>
            <person name="Hambleton S."/>
        </authorList>
    </citation>
    <scope>NUCLEOTIDE SEQUENCE</scope>
    <source>
        <strain evidence="16">DAOMC 238032</strain>
    </source>
</reference>
<dbReference type="GO" id="GO:0070971">
    <property type="term" value="C:endoplasmic reticulum exit site"/>
    <property type="evidence" value="ECO:0007669"/>
    <property type="project" value="TreeGrafter"/>
</dbReference>
<dbReference type="PROSITE" id="PS50082">
    <property type="entry name" value="WD_REPEATS_2"/>
    <property type="match status" value="2"/>
</dbReference>
<keyword evidence="18" id="KW-1185">Reference proteome</keyword>
<feature type="compositionally biased region" description="Low complexity" evidence="14">
    <location>
        <begin position="613"/>
        <end position="631"/>
    </location>
</feature>
<feature type="region of interest" description="Disordered" evidence="14">
    <location>
        <begin position="1139"/>
        <end position="1191"/>
    </location>
</feature>
<keyword evidence="10" id="KW-0931">ER-Golgi transport</keyword>
<evidence type="ECO:0000313" key="16">
    <source>
        <dbReference type="EMBL" id="KAE8262183.1"/>
    </source>
</evidence>
<keyword evidence="11" id="KW-0653">Protein transport</keyword>
<dbReference type="Proteomes" id="UP000836402">
    <property type="component" value="Unassembled WGS sequence"/>
</dbReference>
<keyword evidence="8" id="KW-0677">Repeat</keyword>
<keyword evidence="6" id="KW-0813">Transport</keyword>
<evidence type="ECO:0000256" key="11">
    <source>
        <dbReference type="ARBA" id="ARBA00022927"/>
    </source>
</evidence>
<dbReference type="SMART" id="SM00320">
    <property type="entry name" value="WD40"/>
    <property type="match status" value="6"/>
</dbReference>
<dbReference type="InterPro" id="IPR015943">
    <property type="entry name" value="WD40/YVTN_repeat-like_dom_sf"/>
</dbReference>
<feature type="region of interest" description="Disordered" evidence="14">
    <location>
        <begin position="1213"/>
        <end position="1490"/>
    </location>
</feature>
<evidence type="ECO:0000256" key="5">
    <source>
        <dbReference type="ARBA" id="ARBA00021236"/>
    </source>
</evidence>
<evidence type="ECO:0000256" key="3">
    <source>
        <dbReference type="ARBA" id="ARBA00009358"/>
    </source>
</evidence>
<dbReference type="Pfam" id="PF00400">
    <property type="entry name" value="WD40"/>
    <property type="match status" value="1"/>
</dbReference>
<dbReference type="Proteomes" id="UP000077671">
    <property type="component" value="Unassembled WGS sequence"/>
</dbReference>
<dbReference type="PANTHER" id="PTHR13923:SF11">
    <property type="entry name" value="SECRETORY 31, ISOFORM D"/>
    <property type="match status" value="1"/>
</dbReference>
<evidence type="ECO:0000313" key="18">
    <source>
        <dbReference type="Proteomes" id="UP000836402"/>
    </source>
</evidence>
<gene>
    <name evidence="16" type="ORF">A4X03_0g2654</name>
    <name evidence="15" type="ORF">JKIAZH3_G5868</name>
</gene>
<comment type="caution">
    <text evidence="16">The sequence shown here is derived from an EMBL/GenBank/DDBJ whole genome shotgun (WGS) entry which is preliminary data.</text>
</comment>
<dbReference type="EMBL" id="CAJHJG010002685">
    <property type="protein sequence ID" value="CAD6922175.1"/>
    <property type="molecule type" value="Genomic_DNA"/>
</dbReference>
<comment type="subcellular location">
    <subcellularLocation>
        <location evidence="2">Cytoplasmic vesicle</location>
        <location evidence="2">COPII-coated vesicle membrane</location>
        <topology evidence="2">Peripheral membrane protein</topology>
        <orientation evidence="2">Cytoplasmic side</orientation>
    </subcellularLocation>
    <subcellularLocation>
        <location evidence="1">Endoplasmic reticulum</location>
    </subcellularLocation>
</comment>
<dbReference type="InterPro" id="IPR001680">
    <property type="entry name" value="WD40_rpt"/>
</dbReference>
<evidence type="ECO:0000256" key="13">
    <source>
        <dbReference type="PROSITE-ProRule" id="PRU00221"/>
    </source>
</evidence>
<accession>A0A177VEZ5</accession>
<evidence type="ECO:0000256" key="9">
    <source>
        <dbReference type="ARBA" id="ARBA00022824"/>
    </source>
</evidence>
<comment type="similarity">
    <text evidence="3">Belongs to the WD repeat SEC31 family.</text>
</comment>
<name>A0A177VEZ5_9BASI</name>
<evidence type="ECO:0000256" key="6">
    <source>
        <dbReference type="ARBA" id="ARBA00022448"/>
    </source>
</evidence>
<evidence type="ECO:0000256" key="2">
    <source>
        <dbReference type="ARBA" id="ARBA00004299"/>
    </source>
</evidence>
<feature type="compositionally biased region" description="Pro residues" evidence="14">
    <location>
        <begin position="1437"/>
        <end position="1449"/>
    </location>
</feature>
<proteinExistence type="inferred from homology"/>
<keyword evidence="9" id="KW-0256">Endoplasmic reticulum</keyword>
<sequence>MKAAIPRTATFAWSPYELTSEVHPYLATGTVAGALDESFSNESTLELWQPHADQQPSSKNNALAPLASLSSSARFNRLAWGNVSSSRPKGVLAAGLENGELALWDPVKILDGGVAQGTGEEASIMRNTTHTGPVRGLEYNRIQNNLIASGASNGEIFIWDLNSPGRPYSPSAQRSPKVDDVTALAWNNQVPHILATSSNTGFIVVWDLKKRSEFVSFSYSGGAANAAPGGPTMGGGGPGGSNGSSAAFASGGRRGMSAICWHPDNATRLVTASEDDSSPIVMVWDLRNARAPEKIMTGHDRGILSLSWCRQDSDLLASTGKDNRTILWNPNTGERVGEVGHSENWNFDVQWCPRNPSMLATASFDGKIKIHGLQNTGPEDDVAAAPAIATQLADGADLFNLPAGSLDTGAAGDATFTPHALSLTQPPKWLKRPVTASFGFGGQLVSTSRIQPAPAAPQGGAAPASSQAMAAASSTSSSSATVKIRNVVTEPAFVERANRLQDALASGSLADFCEERAQDLARGGGSSASSSSDEAASWKALTTLFSEKEAGRVDLLALLGFSKDDIQKKVEGAIAAFKKDTGLATPTPLTQKESGGTAEEAVQAAAAAAAADVDAVAPADTDTSATPSITEESAESTEPTETDTQPDLFGSEEASNANGSISLTTSTSAADDFFASGPPASLSAIPDRLTKGGASIAGSDAGFPSAAATIGSAGPGSVVSESGFKATTFKIYPSEEAEVDKLLTRALVLGDFESAVSLCVSTERFADALLLAVQAQARGQSSDLLERTQAAYFEKRTAELPYLRLFQSIVSNDLADIVQNADLGDWQEIFVVLCTFAKAEEFSGLAEQLGQRLEFHYASSSSSNSSSNGGSASVKAARKNAVLCYLAAGKLEKVATLWIDEMKEQEAALRSSATSSDEEGDVNYLTAHAEALETFVEKITVFQHAVGYVDVDLQTPTQNSVVAESGTRTYKLAQLYDRILEYVNLLAGQGLIGAALSFVEQTPSDYRPSAAGVEVETAGGAKERLLEAAKAAGANVSAVRSAAAPANAASAPVVASSSSSSNPYGASYASTSAYGAPAPSGTSGLYGASNATYGAPAAHQQTQQQAPASAFTPAYPSEPYNPYGATPYGATGGSAYGAPPYGAAQSSADQTPPPPPAPPVKRDTGGWNDVPTGMTPRRTGSAMGGGGAAAPGAAAKVAPIMSPFPNAPAMPSYGGGPNGALPPPPRGATPGARGGYAGPPPPGQGGGGGAGAYGPPPGGRGPPPPSGMGMGQGQMQQGGQPLPPPPMGGARGQQPLPPPPGPGQGGPAPGGMMRGPPGAGPGQGYGGPPPPGPGRMVSGAYGAPPGGVRPGSVGPGQQGQGGYGAPPGGVRPGSVGPGQQQGGPPRGPQQAAAPNPYGPPPGQQQQQQQGPPQGQFGQPGGIPRPPSTPLGGMGPPGRGPPGVLSPPGMPARGTTPGPPGGAGAGAPARSQTPAKPSSKYPPGDRSHIPDSQKLIFEILSREFSRVRQTTPPAQKRMVDETERKLNLLFDGLNCGTIDPKAIGLLIQLAQAVGARNQQGALGLHLELATSSSGELSTALTGIKFLISRLNA</sequence>
<evidence type="ECO:0000256" key="4">
    <source>
        <dbReference type="ARBA" id="ARBA00013507"/>
    </source>
</evidence>
<dbReference type="Gene3D" id="2.130.10.10">
    <property type="entry name" value="YVTN repeat-like/Quinoprotein amine dehydrogenase"/>
    <property type="match status" value="1"/>
</dbReference>
<dbReference type="Gene3D" id="1.25.40.1030">
    <property type="match status" value="1"/>
</dbReference>
<dbReference type="InterPro" id="IPR036322">
    <property type="entry name" value="WD40_repeat_dom_sf"/>
</dbReference>
<dbReference type="GO" id="GO:0007029">
    <property type="term" value="P:endoplasmic reticulum organization"/>
    <property type="evidence" value="ECO:0007669"/>
    <property type="project" value="TreeGrafter"/>
</dbReference>
<dbReference type="Gene3D" id="1.20.940.10">
    <property type="entry name" value="Functional domain of the splicing factor Prp18"/>
    <property type="match status" value="1"/>
</dbReference>
<feature type="compositionally biased region" description="Acidic residues" evidence="14">
    <location>
        <begin position="632"/>
        <end position="641"/>
    </location>
</feature>
<feature type="compositionally biased region" description="Pro residues" evidence="14">
    <location>
        <begin position="1254"/>
        <end position="1266"/>
    </location>
</feature>
<evidence type="ECO:0000313" key="17">
    <source>
        <dbReference type="Proteomes" id="UP000077671"/>
    </source>
</evidence>
<dbReference type="GO" id="GO:0090110">
    <property type="term" value="P:COPII-coated vesicle cargo loading"/>
    <property type="evidence" value="ECO:0007669"/>
    <property type="project" value="TreeGrafter"/>
</dbReference>
<evidence type="ECO:0000256" key="1">
    <source>
        <dbReference type="ARBA" id="ARBA00004240"/>
    </source>
</evidence>
<dbReference type="InterPro" id="IPR019775">
    <property type="entry name" value="WD40_repeat_CS"/>
</dbReference>
<keyword evidence="7 13" id="KW-0853">WD repeat</keyword>
<feature type="compositionally biased region" description="Low complexity" evidence="14">
    <location>
        <begin position="1403"/>
        <end position="1416"/>
    </location>
</feature>
<evidence type="ECO:0000256" key="8">
    <source>
        <dbReference type="ARBA" id="ARBA00022737"/>
    </source>
</evidence>
<dbReference type="PROSITE" id="PS50294">
    <property type="entry name" value="WD_REPEATS_REGION"/>
    <property type="match status" value="1"/>
</dbReference>
<evidence type="ECO:0000256" key="10">
    <source>
        <dbReference type="ARBA" id="ARBA00022892"/>
    </source>
</evidence>
<feature type="compositionally biased region" description="Gly residues" evidence="14">
    <location>
        <begin position="1303"/>
        <end position="1313"/>
    </location>
</feature>
<dbReference type="GO" id="GO:0015031">
    <property type="term" value="P:protein transport"/>
    <property type="evidence" value="ECO:0007669"/>
    <property type="project" value="UniProtKB-KW"/>
</dbReference>
<dbReference type="SUPFAM" id="SSF50978">
    <property type="entry name" value="WD40 repeat-like"/>
    <property type="match status" value="1"/>
</dbReference>
<dbReference type="PANTHER" id="PTHR13923">
    <property type="entry name" value="SEC31-RELATED PROTEIN"/>
    <property type="match status" value="1"/>
</dbReference>
<dbReference type="EMBL" id="LWDD02000268">
    <property type="protein sequence ID" value="KAE8262183.1"/>
    <property type="molecule type" value="Genomic_DNA"/>
</dbReference>
<protein>
    <recommendedName>
        <fullName evidence="5">Protein transport protein SEC31</fullName>
    </recommendedName>
    <alternativeName>
        <fullName evidence="4">Protein transport protein sec31</fullName>
    </alternativeName>
</protein>
<evidence type="ECO:0000256" key="14">
    <source>
        <dbReference type="SAM" id="MobiDB-lite"/>
    </source>
</evidence>
<evidence type="ECO:0000313" key="15">
    <source>
        <dbReference type="EMBL" id="CAD6922175.1"/>
    </source>
</evidence>
<feature type="region of interest" description="Disordered" evidence="14">
    <location>
        <begin position="613"/>
        <end position="659"/>
    </location>
</feature>